<dbReference type="InterPro" id="IPR011992">
    <property type="entry name" value="EF-hand-dom_pair"/>
</dbReference>
<dbReference type="Gene3D" id="2.60.40.10">
    <property type="entry name" value="Immunoglobulins"/>
    <property type="match status" value="1"/>
</dbReference>
<dbReference type="GeneID" id="106170766"/>
<proteinExistence type="predicted"/>
<dbReference type="InterPro" id="IPR013783">
    <property type="entry name" value="Ig-like_fold"/>
</dbReference>
<sequence>MSSQLTYEAFADFFIKADTDRSMELSIDELIESLSKHGYVGKEQQIRRAFKDADTDGDGQISFEEYMTAMGFTLIKKHKGTALWRSFQEFDKSNSGFVVYTQVEIILQRVRKHFIFSEYRKLTDLAAKMKDSNGKLNYMDYVHELVKMGLIEIEGITELKEAKQKIAEREVKEEVTAQQTQQVTMTAKPGETVAAASPLEEAPGFPRLAVNKPAEASTQNAAAGLKMPPKTQPKPGQAPPPGQKVASPTSPGPKSPPPVPPKPQRQDSAAKTPPATPPGKAETPKAAEPPLPKQEPPKPEAPKQEPPKQEQPKPEPPKPAAEPEQPKPEPPKPAAEPEPPKPAAEPKAEAASVSVQLEQPKPVEPEPPKPAEPEPPKKEEPEPPKAAEPEVPKAAEPEQPKPVEPEEPAPVQEVVVVQPEPENKADNEAEQAKPEEPMTPVDVQVAEVKEVADTQPEVAVCPGAGVPWSISTHYLTRNANEAMGILGDIPELGSWQPSQTVLATENPAGSGNWTCSLSLPPNTPFEWKWVVVPLSRGWVSRWELDPNPPRGNRKSNSGPGPKTVHYAWID</sequence>
<dbReference type="PRINTS" id="PR01217">
    <property type="entry name" value="PRICHEXTENSN"/>
</dbReference>
<dbReference type="PROSITE" id="PS51166">
    <property type="entry name" value="CBM20"/>
    <property type="match status" value="1"/>
</dbReference>
<evidence type="ECO:0000313" key="6">
    <source>
        <dbReference type="RefSeq" id="XP_023931029.1"/>
    </source>
</evidence>
<dbReference type="InterPro" id="IPR013784">
    <property type="entry name" value="Carb-bd-like_fold"/>
</dbReference>
<dbReference type="Pfam" id="PF00686">
    <property type="entry name" value="CBM_20"/>
    <property type="match status" value="1"/>
</dbReference>
<dbReference type="Pfam" id="PF13499">
    <property type="entry name" value="EF-hand_7"/>
    <property type="match status" value="1"/>
</dbReference>
<organism evidence="5 6">
    <name type="scientific">Lingula anatina</name>
    <name type="common">Brachiopod</name>
    <name type="synonym">Lingula unguis</name>
    <dbReference type="NCBI Taxonomy" id="7574"/>
    <lineage>
        <taxon>Eukaryota</taxon>
        <taxon>Metazoa</taxon>
        <taxon>Spiralia</taxon>
        <taxon>Lophotrochozoa</taxon>
        <taxon>Brachiopoda</taxon>
        <taxon>Linguliformea</taxon>
        <taxon>Lingulata</taxon>
        <taxon>Lingulida</taxon>
        <taxon>Linguloidea</taxon>
        <taxon>Lingulidae</taxon>
        <taxon>Lingula</taxon>
    </lineage>
</organism>
<evidence type="ECO:0000259" key="3">
    <source>
        <dbReference type="PROSITE" id="PS50222"/>
    </source>
</evidence>
<feature type="compositionally biased region" description="Low complexity" evidence="2">
    <location>
        <begin position="409"/>
        <end position="420"/>
    </location>
</feature>
<evidence type="ECO:0000259" key="4">
    <source>
        <dbReference type="PROSITE" id="PS51166"/>
    </source>
</evidence>
<dbReference type="GO" id="GO:0005509">
    <property type="term" value="F:calcium ion binding"/>
    <property type="evidence" value="ECO:0007669"/>
    <property type="project" value="InterPro"/>
</dbReference>
<gene>
    <name evidence="6" type="primary">LOC106170766</name>
</gene>
<dbReference type="GO" id="GO:2001070">
    <property type="term" value="F:starch binding"/>
    <property type="evidence" value="ECO:0007669"/>
    <property type="project" value="InterPro"/>
</dbReference>
<feature type="compositionally biased region" description="Pro residues" evidence="2">
    <location>
        <begin position="250"/>
        <end position="263"/>
    </location>
</feature>
<feature type="compositionally biased region" description="Pro residues" evidence="2">
    <location>
        <begin position="331"/>
        <end position="343"/>
    </location>
</feature>
<dbReference type="SMART" id="SM01065">
    <property type="entry name" value="CBM_2"/>
    <property type="match status" value="1"/>
</dbReference>
<dbReference type="AlphaFoldDB" id="A0A2R2MLF5"/>
<dbReference type="SMART" id="SM00054">
    <property type="entry name" value="EFh"/>
    <property type="match status" value="3"/>
</dbReference>
<feature type="compositionally biased region" description="Pro residues" evidence="2">
    <location>
        <begin position="230"/>
        <end position="242"/>
    </location>
</feature>
<evidence type="ECO:0000313" key="5">
    <source>
        <dbReference type="Proteomes" id="UP000085678"/>
    </source>
</evidence>
<dbReference type="OrthoDB" id="26525at2759"/>
<protein>
    <submittedName>
        <fullName evidence="6">Proteoglycan 4 isoform X1</fullName>
    </submittedName>
</protein>
<feature type="compositionally biased region" description="Low complexity" evidence="2">
    <location>
        <begin position="269"/>
        <end position="286"/>
    </location>
</feature>
<dbReference type="Proteomes" id="UP000085678">
    <property type="component" value="Unplaced"/>
</dbReference>
<feature type="domain" description="CBM20" evidence="4">
    <location>
        <begin position="458"/>
        <end position="570"/>
    </location>
</feature>
<dbReference type="CDD" id="cd00051">
    <property type="entry name" value="EFh"/>
    <property type="match status" value="2"/>
</dbReference>
<feature type="compositionally biased region" description="Basic and acidic residues" evidence="2">
    <location>
        <begin position="295"/>
        <end position="316"/>
    </location>
</feature>
<dbReference type="SUPFAM" id="SSF47473">
    <property type="entry name" value="EF-hand"/>
    <property type="match status" value="1"/>
</dbReference>
<dbReference type="RefSeq" id="XP_023931029.1">
    <property type="nucleotide sequence ID" value="XM_024075261.1"/>
</dbReference>
<feature type="region of interest" description="Disordered" evidence="2">
    <location>
        <begin position="215"/>
        <end position="436"/>
    </location>
</feature>
<dbReference type="InterPro" id="IPR018247">
    <property type="entry name" value="EF_Hand_1_Ca_BS"/>
</dbReference>
<accession>A0A2R2MLF5</accession>
<feature type="compositionally biased region" description="Basic and acidic residues" evidence="2">
    <location>
        <begin position="421"/>
        <end position="436"/>
    </location>
</feature>
<feature type="compositionally biased region" description="Basic and acidic residues" evidence="2">
    <location>
        <begin position="361"/>
        <end position="404"/>
    </location>
</feature>
<dbReference type="PROSITE" id="PS00018">
    <property type="entry name" value="EF_HAND_1"/>
    <property type="match status" value="1"/>
</dbReference>
<dbReference type="Gene3D" id="1.10.238.10">
    <property type="entry name" value="EF-hand"/>
    <property type="match status" value="1"/>
</dbReference>
<reference evidence="6" key="1">
    <citation type="submission" date="2025-08" db="UniProtKB">
        <authorList>
            <consortium name="RefSeq"/>
        </authorList>
    </citation>
    <scope>IDENTIFICATION</scope>
    <source>
        <tissue evidence="6">Gonads</tissue>
    </source>
</reference>
<dbReference type="InParanoid" id="A0A2R2MLF5"/>
<feature type="domain" description="EF-hand" evidence="3">
    <location>
        <begin position="5"/>
        <end position="40"/>
    </location>
</feature>
<dbReference type="InterPro" id="IPR002048">
    <property type="entry name" value="EF_hand_dom"/>
</dbReference>
<keyword evidence="5" id="KW-1185">Reference proteome</keyword>
<evidence type="ECO:0000256" key="2">
    <source>
        <dbReference type="SAM" id="MobiDB-lite"/>
    </source>
</evidence>
<name>A0A2R2MLF5_LINAN</name>
<dbReference type="InterPro" id="IPR002044">
    <property type="entry name" value="CBM20"/>
</dbReference>
<dbReference type="SUPFAM" id="SSF49452">
    <property type="entry name" value="Starch-binding domain-like"/>
    <property type="match status" value="1"/>
</dbReference>
<keyword evidence="1" id="KW-0106">Calcium</keyword>
<dbReference type="PROSITE" id="PS50222">
    <property type="entry name" value="EF_HAND_2"/>
    <property type="match status" value="2"/>
</dbReference>
<evidence type="ECO:0000256" key="1">
    <source>
        <dbReference type="ARBA" id="ARBA00022837"/>
    </source>
</evidence>
<feature type="domain" description="EF-hand" evidence="3">
    <location>
        <begin position="41"/>
        <end position="76"/>
    </location>
</feature>